<gene>
    <name evidence="1" type="ORF">OO013_07290</name>
</gene>
<keyword evidence="2" id="KW-1185">Reference proteome</keyword>
<dbReference type="Proteomes" id="UP001209885">
    <property type="component" value="Unassembled WGS sequence"/>
</dbReference>
<dbReference type="EMBL" id="JAPFQN010000004">
    <property type="protein sequence ID" value="MCX2743662.1"/>
    <property type="molecule type" value="Genomic_DNA"/>
</dbReference>
<dbReference type="Pfam" id="PF13589">
    <property type="entry name" value="HATPase_c_3"/>
    <property type="match status" value="1"/>
</dbReference>
<comment type="caution">
    <text evidence="1">The sequence shown here is derived from an EMBL/GenBank/DDBJ whole genome shotgun (WGS) entry which is preliminary data.</text>
</comment>
<dbReference type="Gene3D" id="3.30.565.10">
    <property type="entry name" value="Histidine kinase-like ATPase, C-terminal domain"/>
    <property type="match status" value="1"/>
</dbReference>
<organism evidence="1 2">
    <name type="scientific">Mangrovivirga halotolerans</name>
    <dbReference type="NCBI Taxonomy" id="2993936"/>
    <lineage>
        <taxon>Bacteria</taxon>
        <taxon>Pseudomonadati</taxon>
        <taxon>Bacteroidota</taxon>
        <taxon>Cytophagia</taxon>
        <taxon>Cytophagales</taxon>
        <taxon>Mangrovivirgaceae</taxon>
        <taxon>Mangrovivirga</taxon>
    </lineage>
</organism>
<accession>A0ABT3RQX1</accession>
<reference evidence="1 2" key="1">
    <citation type="submission" date="2022-11" db="EMBL/GenBank/DDBJ databases">
        <title>The characterization of three novel Bacteroidetes species and genomic analysis of their roles in tidal elemental geochemical cycles.</title>
        <authorList>
            <person name="Ma K."/>
        </authorList>
    </citation>
    <scope>NUCLEOTIDE SEQUENCE [LARGE SCALE GENOMIC DNA]</scope>
    <source>
        <strain evidence="1 2">M17</strain>
    </source>
</reference>
<dbReference type="RefSeq" id="WP_266056063.1">
    <property type="nucleotide sequence ID" value="NZ_JAPFQN010000004.1"/>
</dbReference>
<dbReference type="InterPro" id="IPR036890">
    <property type="entry name" value="HATPase_C_sf"/>
</dbReference>
<sequence length="535" mass="61569">MKEITSIPNASRTFKALRNLGYDLYSSIADVVDNAITETVKAKHIAVYFDFDPDRNIVCRIQDDGCGMNENELEEAMRLGTDTTYEENDLGKFGMGMKTASLSHCDTLTVISKKKGSNICGYRWDINNIQKKGKWILLQLTKDEIDLILERENLDIANHGTIVFWDNLFLINENYKSYSNEKFAQNYYFRLLSRLKLHLGMIYHRFLDGTLGKEDSINLTVNDEPLEPWDPFCRSEPNTEIVELNKDLEELIIPKYSLPVHIKGYVVPNKESFSSEEAWKNAKGVLSWNDSQGYYIYRANRIIRYGGWHGTKAKDEHDKLARVSIDINASLDELFQITVNKTKVQFPEILYHHLKTKVNPKIVRKAKAKYNKSNDKLHVNNNFRKSKEKIDEVSKGLLEKNKIKTNVSENGQSNSVQVQNPSGTWLSNKINDFLKYGSERDYEIVSDHLEDGSLWKIVCNNEDKFKVIVNASHPFYSRIYKSSKNKSATGAIDALIFSLAFAELYNKNDQNAHLFDTFKTVCSRALQKLTEEEII</sequence>
<evidence type="ECO:0000313" key="2">
    <source>
        <dbReference type="Proteomes" id="UP001209885"/>
    </source>
</evidence>
<protein>
    <submittedName>
        <fullName evidence="1">ATP-binding protein</fullName>
    </submittedName>
</protein>
<keyword evidence="1" id="KW-0547">Nucleotide-binding</keyword>
<proteinExistence type="predicted"/>
<dbReference type="SUPFAM" id="SSF55874">
    <property type="entry name" value="ATPase domain of HSP90 chaperone/DNA topoisomerase II/histidine kinase"/>
    <property type="match status" value="1"/>
</dbReference>
<dbReference type="GO" id="GO:0005524">
    <property type="term" value="F:ATP binding"/>
    <property type="evidence" value="ECO:0007669"/>
    <property type="project" value="UniProtKB-KW"/>
</dbReference>
<name>A0ABT3RQX1_9BACT</name>
<keyword evidence="1" id="KW-0067">ATP-binding</keyword>
<evidence type="ECO:0000313" key="1">
    <source>
        <dbReference type="EMBL" id="MCX2743662.1"/>
    </source>
</evidence>